<keyword evidence="3" id="KW-0805">Transcription regulation</keyword>
<evidence type="ECO:0000256" key="5">
    <source>
        <dbReference type="ARBA" id="ARBA00023242"/>
    </source>
</evidence>
<feature type="domain" description="Zn(2)-C6 fungal-type" evidence="8">
    <location>
        <begin position="105"/>
        <end position="134"/>
    </location>
</feature>
<dbReference type="InterPro" id="IPR036864">
    <property type="entry name" value="Zn2-C6_fun-type_DNA-bd_sf"/>
</dbReference>
<dbReference type="Gene3D" id="4.10.240.10">
    <property type="entry name" value="Zn(2)-C6 fungal-type DNA-binding domain"/>
    <property type="match status" value="1"/>
</dbReference>
<comment type="caution">
    <text evidence="10">The sequence shown here is derived from an EMBL/GenBank/DDBJ whole genome shotgun (WGS) entry which is preliminary data.</text>
</comment>
<keyword evidence="2" id="KW-0862">Zinc</keyword>
<accession>A0A9P8VTF9</accession>
<dbReference type="EMBL" id="JAGPYM010000037">
    <property type="protein sequence ID" value="KAH6874783.1"/>
    <property type="molecule type" value="Genomic_DNA"/>
</dbReference>
<evidence type="ECO:0000313" key="10">
    <source>
        <dbReference type="EMBL" id="KAH6874783.1"/>
    </source>
</evidence>
<proteinExistence type="predicted"/>
<gene>
    <name evidence="10" type="ORF">B0T10DRAFT_532888</name>
</gene>
<dbReference type="InterPro" id="IPR013087">
    <property type="entry name" value="Znf_C2H2_type"/>
</dbReference>
<reference evidence="10 11" key="1">
    <citation type="journal article" date="2021" name="Nat. Commun.">
        <title>Genetic determinants of endophytism in the Arabidopsis root mycobiome.</title>
        <authorList>
            <person name="Mesny F."/>
            <person name="Miyauchi S."/>
            <person name="Thiergart T."/>
            <person name="Pickel B."/>
            <person name="Atanasova L."/>
            <person name="Karlsson M."/>
            <person name="Huettel B."/>
            <person name="Barry K.W."/>
            <person name="Haridas S."/>
            <person name="Chen C."/>
            <person name="Bauer D."/>
            <person name="Andreopoulos W."/>
            <person name="Pangilinan J."/>
            <person name="LaButti K."/>
            <person name="Riley R."/>
            <person name="Lipzen A."/>
            <person name="Clum A."/>
            <person name="Drula E."/>
            <person name="Henrissat B."/>
            <person name="Kohler A."/>
            <person name="Grigoriev I.V."/>
            <person name="Martin F.M."/>
            <person name="Hacquard S."/>
        </authorList>
    </citation>
    <scope>NUCLEOTIDE SEQUENCE [LARGE SCALE GENOMIC DNA]</scope>
    <source>
        <strain evidence="10 11">MPI-CAGE-CH-0241</strain>
    </source>
</reference>
<sequence length="710" mass="78799">MTDPSHPAAAVEDPFSYRLVPKGDSRIHIPLAPASTCEPASKHVCHCGKAFIRKEHLRRHQATHGERNFTFLMWTPPTPSCDLLRRHMARHDLTSAAPDSRRGRACDACHANKTKCDGGAQCSLCSKRGISCTYKLAATGSKPNGASRNEVQPITDAASLIRISTAEGEITDDSSTPTSGTLSTPRELGDNPAAAGLARFANILTSSALSEEFKIPQDDQAWIEEATDEYLGRFHQCWPVIHAPTFYSMPPPVGLTATVAMIGAWLKHPVELKHIATELHARLMDKFFEELGEKVVARAVLLKGMLVAILREIEFFVCSSSGHQQRIHFPGTFLPWVQSIRERWKRTIAALYKIDAYMSISRWQPPTIHREELDVALPSTFALWNAYGLDVFFKRLPGEPADRTSYKLSEITCNPNSRARSLLLLEDVQLALCGLSPGIWNHLQITRRSGKVGLESLRSLAWHLETWKAEMERISHQCSQSYGTEETAGLPFVAYLGRFDEDPARERRAATSQIKSLVSDALMLYHIQGMQLYADVRTINAVALYLDTPVQNEPSIPPRIQNYQALLHEWAVTPESRRALLHAIGVLRMREVDLDGDDAGSRDIDPVAYLALAISALVVWAWVTYAETRCSCLPSMDHIDIGVDPPDLQSTTRLESWIHGGGTAAVQGISFCRCVVDGWMARFAATLPQGGRIWELGDGIAPMLKCSRKL</sequence>
<keyword evidence="4" id="KW-0804">Transcription</keyword>
<evidence type="ECO:0000256" key="4">
    <source>
        <dbReference type="ARBA" id="ARBA00023163"/>
    </source>
</evidence>
<evidence type="ECO:0000259" key="9">
    <source>
        <dbReference type="PROSITE" id="PS50157"/>
    </source>
</evidence>
<protein>
    <recommendedName>
        <fullName evidence="12">Zn(2)-C6 fungal-type domain-containing protein</fullName>
    </recommendedName>
</protein>
<evidence type="ECO:0000256" key="6">
    <source>
        <dbReference type="PROSITE-ProRule" id="PRU00042"/>
    </source>
</evidence>
<dbReference type="PANTHER" id="PTHR47660">
    <property type="entry name" value="TRANSCRIPTION FACTOR WITH C2H2 AND ZN(2)-CYS(6) DNA BINDING DOMAIN (EUROFUNG)-RELATED-RELATED"/>
    <property type="match status" value="1"/>
</dbReference>
<dbReference type="CDD" id="cd00067">
    <property type="entry name" value="GAL4"/>
    <property type="match status" value="1"/>
</dbReference>
<dbReference type="AlphaFoldDB" id="A0A9P8VTF9"/>
<evidence type="ECO:0000313" key="11">
    <source>
        <dbReference type="Proteomes" id="UP000777438"/>
    </source>
</evidence>
<dbReference type="SMART" id="SM00066">
    <property type="entry name" value="GAL4"/>
    <property type="match status" value="1"/>
</dbReference>
<evidence type="ECO:0000256" key="3">
    <source>
        <dbReference type="ARBA" id="ARBA00023015"/>
    </source>
</evidence>
<feature type="region of interest" description="Disordered" evidence="7">
    <location>
        <begin position="166"/>
        <end position="188"/>
    </location>
</feature>
<keyword evidence="5" id="KW-0539">Nucleus</keyword>
<evidence type="ECO:0000259" key="8">
    <source>
        <dbReference type="PROSITE" id="PS50048"/>
    </source>
</evidence>
<dbReference type="Proteomes" id="UP000777438">
    <property type="component" value="Unassembled WGS sequence"/>
</dbReference>
<evidence type="ECO:0000256" key="2">
    <source>
        <dbReference type="ARBA" id="ARBA00022833"/>
    </source>
</evidence>
<dbReference type="GO" id="GO:0008270">
    <property type="term" value="F:zinc ion binding"/>
    <property type="evidence" value="ECO:0007669"/>
    <property type="project" value="UniProtKB-KW"/>
</dbReference>
<feature type="domain" description="C2H2-type" evidence="9">
    <location>
        <begin position="35"/>
        <end position="69"/>
    </location>
</feature>
<keyword evidence="11" id="KW-1185">Reference proteome</keyword>
<evidence type="ECO:0000256" key="7">
    <source>
        <dbReference type="SAM" id="MobiDB-lite"/>
    </source>
</evidence>
<dbReference type="PANTHER" id="PTHR47660:SF2">
    <property type="entry name" value="TRANSCRIPTION FACTOR WITH C2H2 AND ZN(2)-CYS(6) DNA BINDING DOMAIN (EUROFUNG)"/>
    <property type="match status" value="1"/>
</dbReference>
<keyword evidence="1" id="KW-0479">Metal-binding</keyword>
<dbReference type="Gene3D" id="3.30.160.60">
    <property type="entry name" value="Classic Zinc Finger"/>
    <property type="match status" value="1"/>
</dbReference>
<name>A0A9P8VTF9_9HYPO</name>
<evidence type="ECO:0000256" key="1">
    <source>
        <dbReference type="ARBA" id="ARBA00022723"/>
    </source>
</evidence>
<organism evidence="10 11">
    <name type="scientific">Thelonectria olida</name>
    <dbReference type="NCBI Taxonomy" id="1576542"/>
    <lineage>
        <taxon>Eukaryota</taxon>
        <taxon>Fungi</taxon>
        <taxon>Dikarya</taxon>
        <taxon>Ascomycota</taxon>
        <taxon>Pezizomycotina</taxon>
        <taxon>Sordariomycetes</taxon>
        <taxon>Hypocreomycetidae</taxon>
        <taxon>Hypocreales</taxon>
        <taxon>Nectriaceae</taxon>
        <taxon>Thelonectria</taxon>
    </lineage>
</organism>
<evidence type="ECO:0008006" key="12">
    <source>
        <dbReference type="Google" id="ProtNLM"/>
    </source>
</evidence>
<dbReference type="CDD" id="cd12148">
    <property type="entry name" value="fungal_TF_MHR"/>
    <property type="match status" value="1"/>
</dbReference>
<feature type="compositionally biased region" description="Low complexity" evidence="7">
    <location>
        <begin position="173"/>
        <end position="185"/>
    </location>
</feature>
<dbReference type="SUPFAM" id="SSF57701">
    <property type="entry name" value="Zn2/Cys6 DNA-binding domain"/>
    <property type="match status" value="1"/>
</dbReference>
<dbReference type="Pfam" id="PF00172">
    <property type="entry name" value="Zn_clus"/>
    <property type="match status" value="1"/>
</dbReference>
<keyword evidence="6" id="KW-0863">Zinc-finger</keyword>
<dbReference type="PROSITE" id="PS00463">
    <property type="entry name" value="ZN2_CY6_FUNGAL_1"/>
    <property type="match status" value="1"/>
</dbReference>
<dbReference type="GO" id="GO:0000981">
    <property type="term" value="F:DNA-binding transcription factor activity, RNA polymerase II-specific"/>
    <property type="evidence" value="ECO:0007669"/>
    <property type="project" value="InterPro"/>
</dbReference>
<dbReference type="PROSITE" id="PS50048">
    <property type="entry name" value="ZN2_CY6_FUNGAL_2"/>
    <property type="match status" value="1"/>
</dbReference>
<dbReference type="PROSITE" id="PS50157">
    <property type="entry name" value="ZINC_FINGER_C2H2_2"/>
    <property type="match status" value="1"/>
</dbReference>
<dbReference type="InterPro" id="IPR001138">
    <property type="entry name" value="Zn2Cys6_DnaBD"/>
</dbReference>
<dbReference type="OrthoDB" id="654211at2759"/>